<sequence>MSVQQLVVKSDITANILVDRPNEWIFGPEYVFHANLTYLLSADVLDEPLLIINVTTTMRCRPEMIDRLYCRFEDVAIAEKHYPETSSMEYSFLIEFSPRGIENLRLPTVIEDEQLNIIRSIVKELSVGTDLRENVNSMPVFFARERYALGDCPTLFSVFEYDKDRNMVARGQRDDGGEEGKNYELEILSLPQRRSNSVVVIGKTMESKRCTKLQEPVDGKSELNVKISKSTSKMHVSDDTFRSQTEMHVKMVNLAERDFIVQDISSVELVGIEPAKEPLPFLNYEHVVNLRFREGMKHNLIKNRWKIFSKKFNLCISKIRKSILLMNGVAQVAVDESVWKHGPEYVFDVEMNITSTPMNHDGVQKFNYTAMNLFCRPKGSDGLSCHLANTRRQSVDLTNDNRMDVSEEEMRQLISSELFEIKFNEHGVDYLIVNDRIQIEFLNDVKLISERFNIGVDLNGVPDGTFDILENTTIGQCAVTVGVNHYPSKRMMNKIKNNRYELESLPQLNKVPSETIVIQKTTNLNNCSYYASFYFGSYGANIVVEPDLHSHLETSTSRIFVSDYQFVSSITRMGTLGSDEKKNLSAISQYVNLSLRDIRAAKRELADIPEPSITTIMANSEVKNSRGINVQ</sequence>
<dbReference type="InterPro" id="IPR015819">
    <property type="entry name" value="Lipid_transp_b-sht_shell"/>
</dbReference>
<reference evidence="3 4" key="1">
    <citation type="submission" date="2014-07" db="EMBL/GenBank/DDBJ databases">
        <title>Genomic and transcriptomic analysis on Apis cerana provide comprehensive insights into honey bee biology.</title>
        <authorList>
            <person name="Diao Q."/>
            <person name="Sun L."/>
            <person name="Zheng H."/>
            <person name="Zheng H."/>
            <person name="Xu S."/>
            <person name="Wang S."/>
            <person name="Zeng Z."/>
            <person name="Hu F."/>
            <person name="Su S."/>
            <person name="Wu J."/>
        </authorList>
    </citation>
    <scope>NUCLEOTIDE SEQUENCE [LARGE SCALE GENOMIC DNA]</scope>
    <source>
        <tissue evidence="3">Pupae without intestine</tissue>
    </source>
</reference>
<evidence type="ECO:0000313" key="3">
    <source>
        <dbReference type="EMBL" id="PBC28082.1"/>
    </source>
</evidence>
<dbReference type="STRING" id="94128.A0A2A3E9X0"/>
<feature type="domain" description="Vitellogenin" evidence="2">
    <location>
        <begin position="80"/>
        <end position="277"/>
    </location>
</feature>
<keyword evidence="4" id="KW-1185">Reference proteome</keyword>
<keyword evidence="1" id="KW-0732">Signal</keyword>
<dbReference type="EMBL" id="KZ288324">
    <property type="protein sequence ID" value="PBC28082.1"/>
    <property type="molecule type" value="Genomic_DNA"/>
</dbReference>
<accession>A0A2A3E9X0</accession>
<dbReference type="SUPFAM" id="SSF56968">
    <property type="entry name" value="Lipovitellin-phosvitin complex, beta-sheet shell regions"/>
    <property type="match status" value="2"/>
</dbReference>
<proteinExistence type="predicted"/>
<dbReference type="GO" id="GO:0005319">
    <property type="term" value="F:lipid transporter activity"/>
    <property type="evidence" value="ECO:0007669"/>
    <property type="project" value="InterPro"/>
</dbReference>
<dbReference type="Pfam" id="PF01347">
    <property type="entry name" value="Vitellogenin_N"/>
    <property type="match status" value="1"/>
</dbReference>
<dbReference type="OrthoDB" id="7699769at2759"/>
<evidence type="ECO:0000313" key="4">
    <source>
        <dbReference type="Proteomes" id="UP000242457"/>
    </source>
</evidence>
<gene>
    <name evidence="3" type="ORF">APICC_06623</name>
</gene>
<dbReference type="AlphaFoldDB" id="A0A2A3E9X0"/>
<evidence type="ECO:0000259" key="2">
    <source>
        <dbReference type="Pfam" id="PF01347"/>
    </source>
</evidence>
<evidence type="ECO:0000256" key="1">
    <source>
        <dbReference type="ARBA" id="ARBA00022729"/>
    </source>
</evidence>
<dbReference type="Gene3D" id="2.30.230.10">
    <property type="entry name" value="Lipovitellin, beta-sheet shell regions, chain A"/>
    <property type="match status" value="2"/>
</dbReference>
<name>A0A2A3E9X0_APICC</name>
<organism evidence="3 4">
    <name type="scientific">Apis cerana cerana</name>
    <name type="common">Oriental honeybee</name>
    <dbReference type="NCBI Taxonomy" id="94128"/>
    <lineage>
        <taxon>Eukaryota</taxon>
        <taxon>Metazoa</taxon>
        <taxon>Ecdysozoa</taxon>
        <taxon>Arthropoda</taxon>
        <taxon>Hexapoda</taxon>
        <taxon>Insecta</taxon>
        <taxon>Pterygota</taxon>
        <taxon>Neoptera</taxon>
        <taxon>Endopterygota</taxon>
        <taxon>Hymenoptera</taxon>
        <taxon>Apocrita</taxon>
        <taxon>Aculeata</taxon>
        <taxon>Apoidea</taxon>
        <taxon>Anthophila</taxon>
        <taxon>Apidae</taxon>
        <taxon>Apis</taxon>
    </lineage>
</organism>
<dbReference type="InterPro" id="IPR015816">
    <property type="entry name" value="Vitellinogen_b-sht_N"/>
</dbReference>
<dbReference type="Proteomes" id="UP000242457">
    <property type="component" value="Unassembled WGS sequence"/>
</dbReference>
<protein>
    <recommendedName>
        <fullName evidence="2">Vitellogenin domain-containing protein</fullName>
    </recommendedName>
</protein>
<dbReference type="InterPro" id="IPR001747">
    <property type="entry name" value="Vitellogenin_N"/>
</dbReference>